<name>A0A2K9AW96_9GAMM</name>
<gene>
    <name evidence="1" type="ORF">CW740_02510</name>
</gene>
<reference evidence="1 2" key="1">
    <citation type="submission" date="2017-12" db="EMBL/GenBank/DDBJ databases">
        <title>Kangiella profundi FT102 completed genome.</title>
        <authorList>
            <person name="Xu J."/>
            <person name="Wang J."/>
            <person name="Lu Y."/>
        </authorList>
    </citation>
    <scope>NUCLEOTIDE SEQUENCE [LARGE SCALE GENOMIC DNA]</scope>
    <source>
        <strain evidence="1 2">FT102</strain>
    </source>
</reference>
<dbReference type="InterPro" id="IPR005501">
    <property type="entry name" value="LamB/YcsF/PxpA-like"/>
</dbReference>
<dbReference type="SUPFAM" id="SSF88713">
    <property type="entry name" value="Glycoside hydrolase/deacetylase"/>
    <property type="match status" value="1"/>
</dbReference>
<proteinExistence type="predicted"/>
<dbReference type="Pfam" id="PF03746">
    <property type="entry name" value="LamB_YcsF"/>
    <property type="match status" value="1"/>
</dbReference>
<sequence length="252" mass="27897">MTTKYSIDINCDLGESTNPQKWEADSHLMPYISSCNIACGGHAGNAQSIKVTVANAIHNQLKIGAHPSYPDKDNFGRVSMKIGEQELRQTLRQQIDTIAEECQRQNTELHHIKPHGALYNDAAANKELALIIAEEIKSFGDGIKLMGLAQSNLYTAAQELELEFLHEGFMDRNYHANTHLVPRGHAQALHKTLNESLSQALSLAKGDSISSIEGIPLTLKVDTICLHGDNPNAKDIAQRLYQLLREHEIEIS</sequence>
<dbReference type="AlphaFoldDB" id="A0A2K9AW96"/>
<evidence type="ECO:0000313" key="1">
    <source>
        <dbReference type="EMBL" id="AUD78169.1"/>
    </source>
</evidence>
<dbReference type="KEGG" id="kpd:CW740_02510"/>
<dbReference type="NCBIfam" id="NF003814">
    <property type="entry name" value="PRK05406.1-3"/>
    <property type="match status" value="1"/>
</dbReference>
<dbReference type="PANTHER" id="PTHR30292">
    <property type="entry name" value="UNCHARACTERIZED PROTEIN YBGL-RELATED"/>
    <property type="match status" value="1"/>
</dbReference>
<keyword evidence="2" id="KW-1185">Reference proteome</keyword>
<dbReference type="CDD" id="cd10801">
    <property type="entry name" value="LamB_YcsF_like_1"/>
    <property type="match status" value="1"/>
</dbReference>
<dbReference type="NCBIfam" id="NF003816">
    <property type="entry name" value="PRK05406.1-5"/>
    <property type="match status" value="1"/>
</dbReference>
<dbReference type="PANTHER" id="PTHR30292:SF0">
    <property type="entry name" value="5-OXOPROLINASE SUBUNIT A"/>
    <property type="match status" value="1"/>
</dbReference>
<accession>A0A2K9AW96</accession>
<dbReference type="Gene3D" id="3.20.20.370">
    <property type="entry name" value="Glycoside hydrolase/deacetylase"/>
    <property type="match status" value="1"/>
</dbReference>
<dbReference type="RefSeq" id="WP_106646049.1">
    <property type="nucleotide sequence ID" value="NZ_BMGO01000002.1"/>
</dbReference>
<dbReference type="Proteomes" id="UP000232693">
    <property type="component" value="Chromosome"/>
</dbReference>
<dbReference type="EMBL" id="CP025120">
    <property type="protein sequence ID" value="AUD78169.1"/>
    <property type="molecule type" value="Genomic_DNA"/>
</dbReference>
<dbReference type="InterPro" id="IPR011330">
    <property type="entry name" value="Glyco_hydro/deAcase_b/a-brl"/>
</dbReference>
<evidence type="ECO:0000313" key="2">
    <source>
        <dbReference type="Proteomes" id="UP000232693"/>
    </source>
</evidence>
<dbReference type="OrthoDB" id="9773478at2"/>
<dbReference type="GO" id="GO:0005975">
    <property type="term" value="P:carbohydrate metabolic process"/>
    <property type="evidence" value="ECO:0007669"/>
    <property type="project" value="InterPro"/>
</dbReference>
<organism evidence="1 2">
    <name type="scientific">Kangiella profundi</name>
    <dbReference type="NCBI Taxonomy" id="1561924"/>
    <lineage>
        <taxon>Bacteria</taxon>
        <taxon>Pseudomonadati</taxon>
        <taxon>Pseudomonadota</taxon>
        <taxon>Gammaproteobacteria</taxon>
        <taxon>Kangiellales</taxon>
        <taxon>Kangiellaceae</taxon>
        <taxon>Kangiella</taxon>
    </lineage>
</organism>
<protein>
    <submittedName>
        <fullName evidence="1">Lactam utilization protein LamB</fullName>
    </submittedName>
</protein>